<reference evidence="2 3" key="1">
    <citation type="submission" date="2019-11" db="EMBL/GenBank/DDBJ databases">
        <title>Draft genome of Amycolatopsis RM579.</title>
        <authorList>
            <person name="Duangmal K."/>
            <person name="Mingma R."/>
        </authorList>
    </citation>
    <scope>NUCLEOTIDE SEQUENCE [LARGE SCALE GENOMIC DNA]</scope>
    <source>
        <strain evidence="2 3">RM579</strain>
    </source>
</reference>
<accession>A0A6N7Z0P1</accession>
<dbReference type="OrthoDB" id="5241795at2"/>
<organism evidence="2 3">
    <name type="scientific">Amycolatopsis pithecellobii</name>
    <dbReference type="NCBI Taxonomy" id="664692"/>
    <lineage>
        <taxon>Bacteria</taxon>
        <taxon>Bacillati</taxon>
        <taxon>Actinomycetota</taxon>
        <taxon>Actinomycetes</taxon>
        <taxon>Pseudonocardiales</taxon>
        <taxon>Pseudonocardiaceae</taxon>
        <taxon>Amycolatopsis</taxon>
    </lineage>
</organism>
<dbReference type="RefSeq" id="WP_154756473.1">
    <property type="nucleotide sequence ID" value="NZ_WMBA01000010.1"/>
</dbReference>
<protein>
    <recommendedName>
        <fullName evidence="1">Calcineurin-like phosphoesterase domain-containing protein</fullName>
    </recommendedName>
</protein>
<name>A0A6N7Z0P1_9PSEU</name>
<dbReference type="InterPro" id="IPR004843">
    <property type="entry name" value="Calcineurin-like_PHP"/>
</dbReference>
<dbReference type="EMBL" id="WMBA01000010">
    <property type="protein sequence ID" value="MTD54279.1"/>
    <property type="molecule type" value="Genomic_DNA"/>
</dbReference>
<dbReference type="Proteomes" id="UP000440096">
    <property type="component" value="Unassembled WGS sequence"/>
</dbReference>
<dbReference type="InterPro" id="IPR029052">
    <property type="entry name" value="Metallo-depent_PP-like"/>
</dbReference>
<feature type="domain" description="Calcineurin-like phosphoesterase" evidence="1">
    <location>
        <begin position="12"/>
        <end position="207"/>
    </location>
</feature>
<keyword evidence="3" id="KW-1185">Reference proteome</keyword>
<comment type="caution">
    <text evidence="2">The sequence shown here is derived from an EMBL/GenBank/DDBJ whole genome shotgun (WGS) entry which is preliminary data.</text>
</comment>
<dbReference type="GO" id="GO:0016787">
    <property type="term" value="F:hydrolase activity"/>
    <property type="evidence" value="ECO:0007669"/>
    <property type="project" value="InterPro"/>
</dbReference>
<evidence type="ECO:0000313" key="2">
    <source>
        <dbReference type="EMBL" id="MTD54279.1"/>
    </source>
</evidence>
<evidence type="ECO:0000313" key="3">
    <source>
        <dbReference type="Proteomes" id="UP000440096"/>
    </source>
</evidence>
<evidence type="ECO:0000259" key="1">
    <source>
        <dbReference type="Pfam" id="PF00149"/>
    </source>
</evidence>
<sequence>MTSPLPTRSRTRLGVLTDCHLAAPGTPDARFNNPVLLSQSRKLLTDALSWLTGQVDALVLLGDLAQSATPDDYDYLFAQMAATKLPIYLVPGNHDFPPDSPHPAAALRSPSNGALVPPPTGISFGTATLTSGDLTAEPEGFRLLVDGNLPASTPLVWLSHFPVLSLESTVHDQNLRYAGDLLNRAEVERTLQERRGPVVALTGHLHVRGHAIANSVLQLNMGPLVESPHDASVVTIDVHGNQITVDRATHRLADGDNATIFDPEHTTFDWDGTSWRALSRRTEHQRDGNS</sequence>
<dbReference type="Gene3D" id="3.60.21.10">
    <property type="match status" value="1"/>
</dbReference>
<dbReference type="Pfam" id="PF00149">
    <property type="entry name" value="Metallophos"/>
    <property type="match status" value="1"/>
</dbReference>
<dbReference type="AlphaFoldDB" id="A0A6N7Z0P1"/>
<gene>
    <name evidence="2" type="ORF">GKO32_09870</name>
</gene>
<dbReference type="SUPFAM" id="SSF56300">
    <property type="entry name" value="Metallo-dependent phosphatases"/>
    <property type="match status" value="1"/>
</dbReference>
<proteinExistence type="predicted"/>